<feature type="compositionally biased region" description="Polar residues" evidence="1">
    <location>
        <begin position="206"/>
        <end position="219"/>
    </location>
</feature>
<gene>
    <name evidence="2" type="ORF">POL58_36440</name>
</gene>
<feature type="compositionally biased region" description="Low complexity" evidence="1">
    <location>
        <begin position="291"/>
        <end position="309"/>
    </location>
</feature>
<dbReference type="PROSITE" id="PS51257">
    <property type="entry name" value="PROKAR_LIPOPROTEIN"/>
    <property type="match status" value="1"/>
</dbReference>
<proteinExistence type="predicted"/>
<evidence type="ECO:0000256" key="1">
    <source>
        <dbReference type="SAM" id="MobiDB-lite"/>
    </source>
</evidence>
<keyword evidence="3" id="KW-1185">Reference proteome</keyword>
<protein>
    <recommendedName>
        <fullName evidence="4">Lipoprotein</fullName>
    </recommendedName>
</protein>
<accession>A0ABT5BGL7</accession>
<dbReference type="Proteomes" id="UP001217838">
    <property type="component" value="Unassembled WGS sequence"/>
</dbReference>
<dbReference type="RefSeq" id="WP_272006076.1">
    <property type="nucleotide sequence ID" value="NZ_JAQNDN010000022.1"/>
</dbReference>
<feature type="region of interest" description="Disordered" evidence="1">
    <location>
        <begin position="194"/>
        <end position="220"/>
    </location>
</feature>
<name>A0ABT5BGL7_9BACT</name>
<evidence type="ECO:0000313" key="3">
    <source>
        <dbReference type="Proteomes" id="UP001217838"/>
    </source>
</evidence>
<evidence type="ECO:0008006" key="4">
    <source>
        <dbReference type="Google" id="ProtNLM"/>
    </source>
</evidence>
<comment type="caution">
    <text evidence="2">The sequence shown here is derived from an EMBL/GenBank/DDBJ whole genome shotgun (WGS) entry which is preliminary data.</text>
</comment>
<reference evidence="2 3" key="1">
    <citation type="submission" date="2022-11" db="EMBL/GenBank/DDBJ databases">
        <title>Minimal conservation of predation-associated metabolite biosynthetic gene clusters underscores biosynthetic potential of Myxococcota including descriptions for ten novel species: Archangium lansinium sp. nov., Myxococcus landrumus sp. nov., Nannocystis bai.</title>
        <authorList>
            <person name="Ahearne A."/>
            <person name="Stevens C."/>
            <person name="Dowd S."/>
        </authorList>
    </citation>
    <scope>NUCLEOTIDE SEQUENCE [LARGE SCALE GENOMIC DNA]</scope>
    <source>
        <strain evidence="2 3">NCELM</strain>
    </source>
</reference>
<feature type="region of interest" description="Disordered" evidence="1">
    <location>
        <begin position="288"/>
        <end position="309"/>
    </location>
</feature>
<dbReference type="EMBL" id="JAQNDN010000022">
    <property type="protein sequence ID" value="MDC0673290.1"/>
    <property type="molecule type" value="Genomic_DNA"/>
</dbReference>
<evidence type="ECO:0000313" key="2">
    <source>
        <dbReference type="EMBL" id="MDC0673290.1"/>
    </source>
</evidence>
<sequence>MTRFGLGFAVVLSLLACRSPAERLAKPPELEIPGQGKCVVGGAASHPLVVEWAAAERASLEARLKRGLVAVRVDGCAIEVQRQCDVKGEYSYLGLTRKNDRVKIRSADELYAQLPLGAARLEGKLARSGELDVEIALVGMLEAPEGRPGRDLLTGDCEAATHVITGVQVGAFHFFAGGAGEIKVGAGFNQIGAGGGSTAERETLSADGQPSSCDASTTADMKPPEGCGALIRIELSALPGLAVAQRTPCPVGSRWDGQTCAMEPCPVGMSRKPDGACVAVSTPAPAPVITPPVTNTPTPATTTPASAPKPVDDEVVLCQKLCDRDLLCESEEKNMAPPEGKARERYMRTCQRLCEFGATDWTRPQLRRCMEKETCGEFRACVHPADPSF</sequence>
<organism evidence="2 3">
    <name type="scientific">Nannocystis radixulma</name>
    <dbReference type="NCBI Taxonomy" id="2995305"/>
    <lineage>
        <taxon>Bacteria</taxon>
        <taxon>Pseudomonadati</taxon>
        <taxon>Myxococcota</taxon>
        <taxon>Polyangia</taxon>
        <taxon>Nannocystales</taxon>
        <taxon>Nannocystaceae</taxon>
        <taxon>Nannocystis</taxon>
    </lineage>
</organism>